<accession>A0AAV8T1I2</accession>
<dbReference type="HAMAP" id="MF_01077">
    <property type="entry name" value="RimP"/>
    <property type="match status" value="1"/>
</dbReference>
<dbReference type="EMBL" id="JAIWQS010000007">
    <property type="protein sequence ID" value="KAJ8760532.1"/>
    <property type="molecule type" value="Genomic_DNA"/>
</dbReference>
<dbReference type="AlphaFoldDB" id="A0AAV8T1I2"/>
<feature type="region of interest" description="Disordered" evidence="1">
    <location>
        <begin position="107"/>
        <end position="129"/>
    </location>
</feature>
<protein>
    <recommendedName>
        <fullName evidence="2">DUF7912 domain-containing protein</fullName>
    </recommendedName>
</protein>
<reference evidence="3 4" key="1">
    <citation type="submission" date="2021-09" db="EMBL/GenBank/DDBJ databases">
        <title>Genomic insights and catalytic innovation underlie evolution of tropane alkaloids biosynthesis.</title>
        <authorList>
            <person name="Wang Y.-J."/>
            <person name="Tian T."/>
            <person name="Huang J.-P."/>
            <person name="Huang S.-X."/>
        </authorList>
    </citation>
    <scope>NUCLEOTIDE SEQUENCE [LARGE SCALE GENOMIC DNA]</scope>
    <source>
        <strain evidence="3">KIB-2018</strain>
        <tissue evidence="3">Leaf</tissue>
    </source>
</reference>
<comment type="caution">
    <text evidence="3">The sequence shown here is derived from an EMBL/GenBank/DDBJ whole genome shotgun (WGS) entry which is preliminary data.</text>
</comment>
<dbReference type="InterPro" id="IPR003728">
    <property type="entry name" value="Ribosome_maturation_RimP"/>
</dbReference>
<dbReference type="PANTHER" id="PTHR34544">
    <property type="entry name" value="OSJNBA0006B20.18 PROTEIN"/>
    <property type="match status" value="1"/>
</dbReference>
<keyword evidence="4" id="KW-1185">Reference proteome</keyword>
<feature type="domain" description="DUF7912" evidence="2">
    <location>
        <begin position="270"/>
        <end position="358"/>
    </location>
</feature>
<name>A0AAV8T1I2_9ROSI</name>
<dbReference type="Pfam" id="PF25498">
    <property type="entry name" value="DUF7912"/>
    <property type="match status" value="1"/>
</dbReference>
<dbReference type="Proteomes" id="UP001159364">
    <property type="component" value="Linkage Group LG07"/>
</dbReference>
<evidence type="ECO:0000259" key="2">
    <source>
        <dbReference type="Pfam" id="PF25498"/>
    </source>
</evidence>
<proteinExistence type="inferred from homology"/>
<evidence type="ECO:0000313" key="3">
    <source>
        <dbReference type="EMBL" id="KAJ8760532.1"/>
    </source>
</evidence>
<evidence type="ECO:0000313" key="4">
    <source>
        <dbReference type="Proteomes" id="UP001159364"/>
    </source>
</evidence>
<dbReference type="InterPro" id="IPR057234">
    <property type="entry name" value="DUF7912"/>
</dbReference>
<gene>
    <name evidence="3" type="ORF">K2173_015199</name>
</gene>
<organism evidence="3 4">
    <name type="scientific">Erythroxylum novogranatense</name>
    <dbReference type="NCBI Taxonomy" id="1862640"/>
    <lineage>
        <taxon>Eukaryota</taxon>
        <taxon>Viridiplantae</taxon>
        <taxon>Streptophyta</taxon>
        <taxon>Embryophyta</taxon>
        <taxon>Tracheophyta</taxon>
        <taxon>Spermatophyta</taxon>
        <taxon>Magnoliopsida</taxon>
        <taxon>eudicotyledons</taxon>
        <taxon>Gunneridae</taxon>
        <taxon>Pentapetalae</taxon>
        <taxon>rosids</taxon>
        <taxon>fabids</taxon>
        <taxon>Malpighiales</taxon>
        <taxon>Erythroxylaceae</taxon>
        <taxon>Erythroxylum</taxon>
    </lineage>
</organism>
<evidence type="ECO:0000256" key="1">
    <source>
        <dbReference type="SAM" id="MobiDB-lite"/>
    </source>
</evidence>
<dbReference type="PANTHER" id="PTHR34544:SF3">
    <property type="entry name" value="OS07G0155200 PROTEIN"/>
    <property type="match status" value="1"/>
</dbReference>
<dbReference type="GO" id="GO:0042274">
    <property type="term" value="P:ribosomal small subunit biogenesis"/>
    <property type="evidence" value="ECO:0007669"/>
    <property type="project" value="InterPro"/>
</dbReference>
<sequence>MNRCTLRIVGRVRVLPDQYHRALSSIRGISTLNHWATESYTTTTFVPNSRCLNPALSRLPVQLPISLLFCSLSPSSTSRLFRATRLYADKDATYQDQDSLQCDTTEEIQMDDTTEEEEEMEANGWEEDDDDDYAEPQVHFFCFSTDFFVCWLVYNFDSLLMKSYMQVGDGGDGGGVVFQGVHWGERALSMAREVLLQFGDDLKLFAFKTTPRGYIYVRLDKVSNQYGCPSMEELESYSQEYKKRLDEVGALGEIPDNLALEVSSPSAERLLKVPDDLPRFKDVAMRVSYVESLGSNCQEQSGVFYLESMEMDSKNCVWKLADVKENRDPESKGRPLSRKRRDWRLQLPFEKHKKVILHVEL</sequence>